<sequence>MSGVGDAQGWRQNGLWHPYRCSSSLHPLGQCTSRRNNPNPVSPGGIILFPVQTGWVGVRPFVNSAALVTLGEYGIRSLLEDDEESLKTVLSVIRAGVSSPMEEMISVSEDLLLGWRFLTFIFSPVWDLLLPRHKGGEVRHVSDLRGSGSATDCGG</sequence>
<dbReference type="Proteomes" id="UP000712281">
    <property type="component" value="Unassembled WGS sequence"/>
</dbReference>
<organism evidence="1 2">
    <name type="scientific">Brassica cretica</name>
    <name type="common">Mustard</name>
    <dbReference type="NCBI Taxonomy" id="69181"/>
    <lineage>
        <taxon>Eukaryota</taxon>
        <taxon>Viridiplantae</taxon>
        <taxon>Streptophyta</taxon>
        <taxon>Embryophyta</taxon>
        <taxon>Tracheophyta</taxon>
        <taxon>Spermatophyta</taxon>
        <taxon>Magnoliopsida</taxon>
        <taxon>eudicotyledons</taxon>
        <taxon>Gunneridae</taxon>
        <taxon>Pentapetalae</taxon>
        <taxon>rosids</taxon>
        <taxon>malvids</taxon>
        <taxon>Brassicales</taxon>
        <taxon>Brassicaceae</taxon>
        <taxon>Brassiceae</taxon>
        <taxon>Brassica</taxon>
    </lineage>
</organism>
<comment type="caution">
    <text evidence="1">The sequence shown here is derived from an EMBL/GenBank/DDBJ whole genome shotgun (WGS) entry which is preliminary data.</text>
</comment>
<dbReference type="AlphaFoldDB" id="A0A8S9MQN3"/>
<protein>
    <submittedName>
        <fullName evidence="1">Uncharacterized protein</fullName>
    </submittedName>
</protein>
<evidence type="ECO:0000313" key="2">
    <source>
        <dbReference type="Proteomes" id="UP000712281"/>
    </source>
</evidence>
<evidence type="ECO:0000313" key="1">
    <source>
        <dbReference type="EMBL" id="KAF2619836.1"/>
    </source>
</evidence>
<proteinExistence type="predicted"/>
<dbReference type="EMBL" id="QGKW02000007">
    <property type="protein sequence ID" value="KAF2619836.1"/>
    <property type="molecule type" value="Genomic_DNA"/>
</dbReference>
<accession>A0A8S9MQN3</accession>
<reference evidence="1" key="1">
    <citation type="submission" date="2019-12" db="EMBL/GenBank/DDBJ databases">
        <title>Genome sequencing and annotation of Brassica cretica.</title>
        <authorList>
            <person name="Studholme D.J."/>
            <person name="Sarris P.F."/>
        </authorList>
    </citation>
    <scope>NUCLEOTIDE SEQUENCE</scope>
    <source>
        <strain evidence="1">PFS-001/15</strain>
        <tissue evidence="1">Leaf</tissue>
    </source>
</reference>
<name>A0A8S9MQN3_BRACR</name>
<gene>
    <name evidence="1" type="ORF">F2Q68_00041154</name>
</gene>